<dbReference type="AlphaFoldDB" id="G2G798"/>
<evidence type="ECO:0000313" key="2">
    <source>
        <dbReference type="EMBL" id="EGX60639.1"/>
    </source>
</evidence>
<evidence type="ECO:0000256" key="1">
    <source>
        <dbReference type="SAM" id="MobiDB-lite"/>
    </source>
</evidence>
<gene>
    <name evidence="2" type="ORF">SZN_06801</name>
</gene>
<keyword evidence="3" id="KW-1185">Reference proteome</keyword>
<dbReference type="InterPro" id="IPR029057">
    <property type="entry name" value="PRTase-like"/>
</dbReference>
<feature type="region of interest" description="Disordered" evidence="1">
    <location>
        <begin position="1"/>
        <end position="28"/>
    </location>
</feature>
<dbReference type="RefSeq" id="WP_007492678.1">
    <property type="nucleotide sequence ID" value="NZ_AGBF01000012.1"/>
</dbReference>
<evidence type="ECO:0000313" key="3">
    <source>
        <dbReference type="Proteomes" id="UP000004217"/>
    </source>
</evidence>
<accession>G2G798</accession>
<reference evidence="2 3" key="1">
    <citation type="submission" date="2011-08" db="EMBL/GenBank/DDBJ databases">
        <authorList>
            <person name="Lin Y."/>
            <person name="Hao X."/>
            <person name="Johnstone L."/>
            <person name="Miller S.J."/>
            <person name="Wei G."/>
            <person name="Rensing C."/>
        </authorList>
    </citation>
    <scope>NUCLEOTIDE SEQUENCE [LARGE SCALE GENOMIC DNA]</scope>
    <source>
        <strain evidence="2 3">K42</strain>
    </source>
</reference>
<organism evidence="2 3">
    <name type="scientific">Streptomyces zinciresistens K42</name>
    <dbReference type="NCBI Taxonomy" id="700597"/>
    <lineage>
        <taxon>Bacteria</taxon>
        <taxon>Bacillati</taxon>
        <taxon>Actinomycetota</taxon>
        <taxon>Actinomycetes</taxon>
        <taxon>Kitasatosporales</taxon>
        <taxon>Streptomycetaceae</taxon>
        <taxon>Streptomyces</taxon>
    </lineage>
</organism>
<sequence length="444" mass="47156">MTTTATTVSPPPRANTAHPTGPTLPDPRAGSAVACDLLGLVHIPASELRLAARAGLDPALLDAFLPDASGPRPEAGARHIRLGRGPAYYQPRTALPSWAALGEALGRLDRQAPGQAPALRHALLDNLHNLAAAGAYTLWHGLTDRPRLTDDPRPAALERLLEIATSTAAALHGHRAAGPFAPHPGDLALLQAHEAGWRTFRELDNTVKIGNELRFLAEHVLAPQPDITTVLAPLYGSLSLALTARTVLPALLGRPIDVHLVRLGFHDQGNVAYLGAGGTVRHRATAPRAYRDRLTAAARDTTVLVIDDNVGYGSTLRAARALVEQLGGRAVTRSVESAWTLYHRSGRHDIADAADLPSLRPNLHHSIQKRLTGHLLRGDAGAYLRDGAHRAAGTLHRQMASSFDLVVSTGTWTTAQLAAMRTELAHAATWNEPPVPRPAALAAA</sequence>
<comment type="caution">
    <text evidence="2">The sequence shown here is derived from an EMBL/GenBank/DDBJ whole genome shotgun (WGS) entry which is preliminary data.</text>
</comment>
<protein>
    <recommendedName>
        <fullName evidence="4">Phosphoribosyltransferase domain-containing protein</fullName>
    </recommendedName>
</protein>
<dbReference type="PATRIC" id="fig|700597.3.peg.1320"/>
<dbReference type="SUPFAM" id="SSF53271">
    <property type="entry name" value="PRTase-like"/>
    <property type="match status" value="1"/>
</dbReference>
<evidence type="ECO:0008006" key="4">
    <source>
        <dbReference type="Google" id="ProtNLM"/>
    </source>
</evidence>
<dbReference type="Proteomes" id="UP000004217">
    <property type="component" value="Unassembled WGS sequence"/>
</dbReference>
<name>G2G798_9ACTN</name>
<dbReference type="Gene3D" id="3.40.50.2020">
    <property type="match status" value="1"/>
</dbReference>
<dbReference type="OrthoDB" id="3996600at2"/>
<dbReference type="EMBL" id="AGBF01000012">
    <property type="protein sequence ID" value="EGX60639.1"/>
    <property type="molecule type" value="Genomic_DNA"/>
</dbReference>
<proteinExistence type="predicted"/>